<proteinExistence type="predicted"/>
<gene>
    <name evidence="2" type="ORF">I3X05_07510</name>
</gene>
<reference evidence="2 3" key="1">
    <citation type="submission" date="2020-11" db="EMBL/GenBank/DDBJ databases">
        <title>Complete and Circularized Genome Assembly of a human isolate of Vibrio navarrensis biotype pommerensis with MiSeq and MinION Sequence Data.</title>
        <authorList>
            <person name="Schwartz K."/>
            <person name="Borowiak M."/>
            <person name="Deneke C."/>
            <person name="Balau V."/>
            <person name="Metelmann C."/>
            <person name="Strauch E."/>
        </authorList>
    </citation>
    <scope>NUCLEOTIDE SEQUENCE [LARGE SCALE GENOMIC DNA]</scope>
    <source>
        <strain evidence="2 3">20-VB00237</strain>
    </source>
</reference>
<evidence type="ECO:0000259" key="1">
    <source>
        <dbReference type="Pfam" id="PF18735"/>
    </source>
</evidence>
<dbReference type="EMBL" id="CP065217">
    <property type="protein sequence ID" value="QPL54954.1"/>
    <property type="molecule type" value="Genomic_DNA"/>
</dbReference>
<protein>
    <recommendedName>
        <fullName evidence="1">RiboL-PSP-HEPN domain-containing protein</fullName>
    </recommendedName>
</protein>
<dbReference type="AlphaFoldDB" id="A0AAJ4LVY5"/>
<dbReference type="Pfam" id="PF18735">
    <property type="entry name" value="HEPN_RiboL-PSP"/>
    <property type="match status" value="1"/>
</dbReference>
<dbReference type="Proteomes" id="UP000594435">
    <property type="component" value="Chromosome 1"/>
</dbReference>
<evidence type="ECO:0000313" key="3">
    <source>
        <dbReference type="Proteomes" id="UP000594435"/>
    </source>
</evidence>
<name>A0AAJ4LVY5_9VIBR</name>
<feature type="domain" description="RiboL-PSP-HEPN" evidence="1">
    <location>
        <begin position="15"/>
        <end position="201"/>
    </location>
</feature>
<dbReference type="InterPro" id="IPR041519">
    <property type="entry name" value="HEPN_RiboL-PSP"/>
</dbReference>
<sequence>MARLTEDDFFNRIDEEFSWRRREIILYTGKIPDAQTDIQRVMLRAGIPFIYAHWEGYVKTCMSLYLRYISELQLSHEKLTIPFVALSLTNSINEFDSSDIRKKVKFLELMMLKVNARSNIPKKNIINTKSNLRYDVFKEIMFNVDLNHHGFESKGEVINSLVDARNHIAHGEYKNISHGTFMSFHDEVLNLLEQIKSIIENSILNKDYLR</sequence>
<organism evidence="2 3">
    <name type="scientific">Vibrio navarrensis</name>
    <dbReference type="NCBI Taxonomy" id="29495"/>
    <lineage>
        <taxon>Bacteria</taxon>
        <taxon>Pseudomonadati</taxon>
        <taxon>Pseudomonadota</taxon>
        <taxon>Gammaproteobacteria</taxon>
        <taxon>Vibrionales</taxon>
        <taxon>Vibrionaceae</taxon>
        <taxon>Vibrio</taxon>
    </lineage>
</organism>
<accession>A0AAJ4LVY5</accession>
<evidence type="ECO:0000313" key="2">
    <source>
        <dbReference type="EMBL" id="QPL54954.1"/>
    </source>
</evidence>
<dbReference type="RefSeq" id="WP_337971114.1">
    <property type="nucleotide sequence ID" value="NZ_CP065217.1"/>
</dbReference>